<evidence type="ECO:0000259" key="2">
    <source>
        <dbReference type="Pfam" id="PF24735"/>
    </source>
</evidence>
<evidence type="ECO:0000313" key="4">
    <source>
        <dbReference type="EMBL" id="KDR38703.1"/>
    </source>
</evidence>
<sequence>MTSRATCAECGIPTASYEAVEVTTDGGACRLLCSRCFNKEMAERAGLRRFEHPRFVPVRLHDADGVAHEFHFRTLLFGDDRLSLEAFELESDGDPGGFKVHVLGDPNGDPFALLAKLVGKMRRLVSMKHVRNDSAGLQIIDQTVRGRVEWDHVENANTPCVVVDGKRISWDDFGAMLMAFEGWQFKLELRDPGDEI</sequence>
<evidence type="ECO:0000259" key="3">
    <source>
        <dbReference type="Pfam" id="PF24828"/>
    </source>
</evidence>
<dbReference type="Pfam" id="PF24828">
    <property type="entry name" value="DUF7713"/>
    <property type="match status" value="1"/>
</dbReference>
<dbReference type="EMBL" id="JFHC01000079">
    <property type="protein sequence ID" value="KDR38703.1"/>
    <property type="molecule type" value="Genomic_DNA"/>
</dbReference>
<keyword evidence="5" id="KW-1185">Reference proteome</keyword>
<organism evidence="4 5">
    <name type="scientific">Caballeronia glathei</name>
    <dbReference type="NCBI Taxonomy" id="60547"/>
    <lineage>
        <taxon>Bacteria</taxon>
        <taxon>Pseudomonadati</taxon>
        <taxon>Pseudomonadota</taxon>
        <taxon>Betaproteobacteria</taxon>
        <taxon>Burkholderiales</taxon>
        <taxon>Burkholderiaceae</taxon>
        <taxon>Caballeronia</taxon>
    </lineage>
</organism>
<comment type="caution">
    <text evidence="4">The sequence shown here is derived from an EMBL/GenBank/DDBJ whole genome shotgun (WGS) entry which is preliminary data.</text>
</comment>
<dbReference type="Proteomes" id="UP000027466">
    <property type="component" value="Unassembled WGS sequence"/>
</dbReference>
<dbReference type="Pfam" id="PF24734">
    <property type="entry name" value="DUF7685"/>
    <property type="match status" value="1"/>
</dbReference>
<evidence type="ECO:0000313" key="5">
    <source>
        <dbReference type="Proteomes" id="UP000027466"/>
    </source>
</evidence>
<gene>
    <name evidence="4" type="ORF">BG61_37835</name>
</gene>
<protein>
    <submittedName>
        <fullName evidence="4">Uncharacterized protein</fullName>
    </submittedName>
</protein>
<dbReference type="RefSeq" id="WP_035942582.1">
    <property type="nucleotide sequence ID" value="NZ_CADFFX010000033.1"/>
</dbReference>
<proteinExistence type="predicted"/>
<dbReference type="AlphaFoldDB" id="A0A069PDE4"/>
<feature type="domain" description="DUF7685" evidence="1">
    <location>
        <begin position="6"/>
        <end position="47"/>
    </location>
</feature>
<dbReference type="InterPro" id="IPR056102">
    <property type="entry name" value="DUF7685"/>
</dbReference>
<feature type="domain" description="DUF7686" evidence="2">
    <location>
        <begin position="52"/>
        <end position="126"/>
    </location>
</feature>
<name>A0A069PDE4_9BURK</name>
<feature type="domain" description="DUF7713" evidence="3">
    <location>
        <begin position="131"/>
        <end position="194"/>
    </location>
</feature>
<dbReference type="InterPro" id="IPR056103">
    <property type="entry name" value="DUF7686"/>
</dbReference>
<reference evidence="4 5" key="1">
    <citation type="submission" date="2014-03" db="EMBL/GenBank/DDBJ databases">
        <title>Draft Genome Sequences of Four Burkholderia Strains.</title>
        <authorList>
            <person name="Liu X.Y."/>
            <person name="Li C.X."/>
            <person name="Xu J.H."/>
        </authorList>
    </citation>
    <scope>NUCLEOTIDE SEQUENCE [LARGE SCALE GENOMIC DNA]</scope>
    <source>
        <strain evidence="4 5">DSM 50014</strain>
    </source>
</reference>
<dbReference type="InterPro" id="IPR056130">
    <property type="entry name" value="DUF7713"/>
</dbReference>
<dbReference type="Pfam" id="PF24735">
    <property type="entry name" value="DUF7686"/>
    <property type="match status" value="1"/>
</dbReference>
<evidence type="ECO:0000259" key="1">
    <source>
        <dbReference type="Pfam" id="PF24734"/>
    </source>
</evidence>
<accession>A0A069PDE4</accession>